<keyword evidence="1" id="KW-0812">Transmembrane</keyword>
<accession>A0A1V3XUZ3</accession>
<sequence length="86" mass="9315">MIRNTFIQGTLSIVFATVVMVVFVTGVVVAFKTIRGSGRPLAEDEPVPSKLFAPAGLIPTAAERELQRRWNELPGSATKPLGARKH</sequence>
<keyword evidence="1" id="KW-1133">Transmembrane helix</keyword>
<dbReference type="EMBL" id="MVBM01000001">
    <property type="protein sequence ID" value="OOK82880.1"/>
    <property type="molecule type" value="Genomic_DNA"/>
</dbReference>
<proteinExistence type="predicted"/>
<organism evidence="2 3">
    <name type="scientific">Mycobacterium kansasii</name>
    <dbReference type="NCBI Taxonomy" id="1768"/>
    <lineage>
        <taxon>Bacteria</taxon>
        <taxon>Bacillati</taxon>
        <taxon>Actinomycetota</taxon>
        <taxon>Actinomycetes</taxon>
        <taxon>Mycobacteriales</taxon>
        <taxon>Mycobacteriaceae</taxon>
        <taxon>Mycobacterium</taxon>
    </lineage>
</organism>
<reference evidence="2 3" key="1">
    <citation type="submission" date="2017-02" db="EMBL/GenBank/DDBJ databases">
        <title>Complete genome sequences of Mycobacterium kansasii strains isolated from rhesus macaques.</title>
        <authorList>
            <person name="Panda A."/>
            <person name="Nagaraj S."/>
            <person name="Zhao X."/>
            <person name="Tettelin H."/>
            <person name="Detolla L.J."/>
        </authorList>
    </citation>
    <scope>NUCLEOTIDE SEQUENCE [LARGE SCALE GENOMIC DNA]</scope>
    <source>
        <strain evidence="2 3">11-3813</strain>
    </source>
</reference>
<dbReference type="AlphaFoldDB" id="A0A1V3XUZ3"/>
<feature type="transmembrane region" description="Helical" evidence="1">
    <location>
        <begin position="6"/>
        <end position="31"/>
    </location>
</feature>
<name>A0A1V3XUZ3_MYCKA</name>
<keyword evidence="1" id="KW-0472">Membrane</keyword>
<comment type="caution">
    <text evidence="2">The sequence shown here is derived from an EMBL/GenBank/DDBJ whole genome shotgun (WGS) entry which is preliminary data.</text>
</comment>
<dbReference type="Proteomes" id="UP000189229">
    <property type="component" value="Unassembled WGS sequence"/>
</dbReference>
<evidence type="ECO:0000256" key="1">
    <source>
        <dbReference type="SAM" id="Phobius"/>
    </source>
</evidence>
<gene>
    <name evidence="2" type="ORF">BZL30_0996</name>
</gene>
<evidence type="ECO:0000313" key="3">
    <source>
        <dbReference type="Proteomes" id="UP000189229"/>
    </source>
</evidence>
<evidence type="ECO:0000313" key="2">
    <source>
        <dbReference type="EMBL" id="OOK82880.1"/>
    </source>
</evidence>
<protein>
    <submittedName>
        <fullName evidence="2">Uncharacterized protein</fullName>
    </submittedName>
</protein>